<sequence length="74" mass="7916">MGGAHSSENGWTLRSQDAEIAHGSAALVDPRQGGLTTLSASPRAAGRKRNRTLVFRLPTKDLTTCPAVEVFRLI</sequence>
<dbReference type="EMBL" id="CAKXAJ010025321">
    <property type="protein sequence ID" value="CAH2238097.1"/>
    <property type="molecule type" value="Genomic_DNA"/>
</dbReference>
<feature type="region of interest" description="Disordered" evidence="1">
    <location>
        <begin position="22"/>
        <end position="44"/>
    </location>
</feature>
<organism evidence="2 3">
    <name type="scientific">Pararge aegeria aegeria</name>
    <dbReference type="NCBI Taxonomy" id="348720"/>
    <lineage>
        <taxon>Eukaryota</taxon>
        <taxon>Metazoa</taxon>
        <taxon>Ecdysozoa</taxon>
        <taxon>Arthropoda</taxon>
        <taxon>Hexapoda</taxon>
        <taxon>Insecta</taxon>
        <taxon>Pterygota</taxon>
        <taxon>Neoptera</taxon>
        <taxon>Endopterygota</taxon>
        <taxon>Lepidoptera</taxon>
        <taxon>Glossata</taxon>
        <taxon>Ditrysia</taxon>
        <taxon>Papilionoidea</taxon>
        <taxon>Nymphalidae</taxon>
        <taxon>Satyrinae</taxon>
        <taxon>Satyrini</taxon>
        <taxon>Parargina</taxon>
        <taxon>Pararge</taxon>
    </lineage>
</organism>
<accession>A0A8S4RME1</accession>
<reference evidence="2" key="1">
    <citation type="submission" date="2022-03" db="EMBL/GenBank/DDBJ databases">
        <authorList>
            <person name="Lindestad O."/>
        </authorList>
    </citation>
    <scope>NUCLEOTIDE SEQUENCE</scope>
</reference>
<protein>
    <submittedName>
        <fullName evidence="2">Jg18480 protein</fullName>
    </submittedName>
</protein>
<comment type="caution">
    <text evidence="2">The sequence shown here is derived from an EMBL/GenBank/DDBJ whole genome shotgun (WGS) entry which is preliminary data.</text>
</comment>
<keyword evidence="3" id="KW-1185">Reference proteome</keyword>
<proteinExistence type="predicted"/>
<gene>
    <name evidence="2" type="primary">jg18480</name>
    <name evidence="2" type="ORF">PAEG_LOCUS15250</name>
</gene>
<dbReference type="AlphaFoldDB" id="A0A8S4RME1"/>
<evidence type="ECO:0000256" key="1">
    <source>
        <dbReference type="SAM" id="MobiDB-lite"/>
    </source>
</evidence>
<evidence type="ECO:0000313" key="2">
    <source>
        <dbReference type="EMBL" id="CAH2238097.1"/>
    </source>
</evidence>
<evidence type="ECO:0000313" key="3">
    <source>
        <dbReference type="Proteomes" id="UP000838756"/>
    </source>
</evidence>
<name>A0A8S4RME1_9NEOP</name>
<dbReference type="Proteomes" id="UP000838756">
    <property type="component" value="Unassembled WGS sequence"/>
</dbReference>